<protein>
    <recommendedName>
        <fullName evidence="6 7">Methionine aminopeptidase</fullName>
        <shortName evidence="6">MAP</shortName>
        <shortName evidence="6">MetAP</shortName>
        <ecNumber evidence="6 7">3.4.11.18</ecNumber>
    </recommendedName>
    <alternativeName>
        <fullName evidence="6">Peptidase M</fullName>
    </alternativeName>
</protein>
<dbReference type="GO" id="GO:0005829">
    <property type="term" value="C:cytosol"/>
    <property type="evidence" value="ECO:0007669"/>
    <property type="project" value="TreeGrafter"/>
</dbReference>
<dbReference type="HAMAP" id="MF_01974">
    <property type="entry name" value="MetAP_1"/>
    <property type="match status" value="1"/>
</dbReference>
<dbReference type="PANTHER" id="PTHR43330:SF27">
    <property type="entry name" value="METHIONINE AMINOPEPTIDASE"/>
    <property type="match status" value="1"/>
</dbReference>
<evidence type="ECO:0000256" key="7">
    <source>
        <dbReference type="RuleBase" id="RU003653"/>
    </source>
</evidence>
<dbReference type="Gene3D" id="3.90.230.10">
    <property type="entry name" value="Creatinase/methionine aminopeptidase superfamily"/>
    <property type="match status" value="1"/>
</dbReference>
<keyword evidence="2 6" id="KW-0031">Aminopeptidase</keyword>
<dbReference type="InterPro" id="IPR002467">
    <property type="entry name" value="Pept_M24A_MAP1"/>
</dbReference>
<evidence type="ECO:0000256" key="4">
    <source>
        <dbReference type="ARBA" id="ARBA00022723"/>
    </source>
</evidence>
<feature type="binding site" evidence="6">
    <location>
        <position position="107"/>
    </location>
    <ligand>
        <name>a divalent metal cation</name>
        <dbReference type="ChEBI" id="CHEBI:60240"/>
        <label>1</label>
    </ligand>
</feature>
<feature type="domain" description="Peptidase M24" evidence="8">
    <location>
        <begin position="13"/>
        <end position="240"/>
    </location>
</feature>
<gene>
    <name evidence="6" type="primary">map</name>
    <name evidence="9" type="ORF">SAMN05660226_00051</name>
</gene>
<dbReference type="CDD" id="cd01086">
    <property type="entry name" value="MetAP1"/>
    <property type="match status" value="1"/>
</dbReference>
<feature type="binding site" evidence="6">
    <location>
        <position position="107"/>
    </location>
    <ligand>
        <name>a divalent metal cation</name>
        <dbReference type="ChEBI" id="CHEBI:60240"/>
        <label>2</label>
        <note>catalytic</note>
    </ligand>
</feature>
<feature type="binding site" evidence="6">
    <location>
        <position position="203"/>
    </location>
    <ligand>
        <name>a divalent metal cation</name>
        <dbReference type="ChEBI" id="CHEBI:60240"/>
        <label>2</label>
        <note>catalytic</note>
    </ligand>
</feature>
<dbReference type="SUPFAM" id="SSF55920">
    <property type="entry name" value="Creatinase/aminopeptidase"/>
    <property type="match status" value="1"/>
</dbReference>
<comment type="similarity">
    <text evidence="6">Belongs to the peptidase M24A family. Methionine aminopeptidase type 1 subfamily.</text>
</comment>
<feature type="binding site" evidence="6">
    <location>
        <position position="79"/>
    </location>
    <ligand>
        <name>substrate</name>
    </ligand>
</feature>
<evidence type="ECO:0000256" key="3">
    <source>
        <dbReference type="ARBA" id="ARBA00022670"/>
    </source>
</evidence>
<dbReference type="GO" id="GO:0046872">
    <property type="term" value="F:metal ion binding"/>
    <property type="evidence" value="ECO:0007669"/>
    <property type="project" value="UniProtKB-UniRule"/>
</dbReference>
<keyword evidence="5 6" id="KW-0378">Hydrolase</keyword>
<dbReference type="GO" id="GO:0070006">
    <property type="term" value="F:metalloaminopeptidase activity"/>
    <property type="evidence" value="ECO:0007669"/>
    <property type="project" value="UniProtKB-UniRule"/>
</dbReference>
<feature type="binding site" evidence="6">
    <location>
        <position position="96"/>
    </location>
    <ligand>
        <name>a divalent metal cation</name>
        <dbReference type="ChEBI" id="CHEBI:60240"/>
        <label>1</label>
    </ligand>
</feature>
<dbReference type="STRING" id="623280.SAMN05660226_00051"/>
<evidence type="ECO:0000313" key="10">
    <source>
        <dbReference type="Proteomes" id="UP000190541"/>
    </source>
</evidence>
<dbReference type="GO" id="GO:0006508">
    <property type="term" value="P:proteolysis"/>
    <property type="evidence" value="ECO:0007669"/>
    <property type="project" value="UniProtKB-KW"/>
</dbReference>
<evidence type="ECO:0000256" key="2">
    <source>
        <dbReference type="ARBA" id="ARBA00022438"/>
    </source>
</evidence>
<dbReference type="Proteomes" id="UP000190541">
    <property type="component" value="Unassembled WGS sequence"/>
</dbReference>
<comment type="cofactor">
    <cofactor evidence="6">
        <name>Co(2+)</name>
        <dbReference type="ChEBI" id="CHEBI:48828"/>
    </cofactor>
    <cofactor evidence="6">
        <name>Zn(2+)</name>
        <dbReference type="ChEBI" id="CHEBI:29105"/>
    </cofactor>
    <cofactor evidence="6">
        <name>Mn(2+)</name>
        <dbReference type="ChEBI" id="CHEBI:29035"/>
    </cofactor>
    <cofactor evidence="6">
        <name>Fe(2+)</name>
        <dbReference type="ChEBI" id="CHEBI:29033"/>
    </cofactor>
    <text evidence="6">Binds 2 divalent metal cations per subunit. Has a high-affinity and a low affinity metal-binding site. The true nature of the physiological cofactor is under debate. The enzyme is active with cobalt, zinc, manganese or divalent iron ions. Most likely, methionine aminopeptidases function as mononuclear Fe(2+)-metalloproteases under physiological conditions, and the catalytically relevant metal-binding site has been assigned to the histidine-containing high-affinity site.</text>
</comment>
<evidence type="ECO:0000256" key="6">
    <source>
        <dbReference type="HAMAP-Rule" id="MF_01974"/>
    </source>
</evidence>
<dbReference type="Pfam" id="PF00557">
    <property type="entry name" value="Peptidase_M24"/>
    <property type="match status" value="1"/>
</dbReference>
<dbReference type="EMBL" id="FUYS01000001">
    <property type="protein sequence ID" value="SKB25883.1"/>
    <property type="molecule type" value="Genomic_DNA"/>
</dbReference>
<dbReference type="PRINTS" id="PR00599">
    <property type="entry name" value="MAPEPTIDASE"/>
</dbReference>
<reference evidence="9 10" key="1">
    <citation type="submission" date="2017-02" db="EMBL/GenBank/DDBJ databases">
        <authorList>
            <person name="Peterson S.W."/>
        </authorList>
    </citation>
    <scope>NUCLEOTIDE SEQUENCE [LARGE SCALE GENOMIC DNA]</scope>
    <source>
        <strain evidence="9 10">DSM 22899</strain>
    </source>
</reference>
<dbReference type="InterPro" id="IPR036005">
    <property type="entry name" value="Creatinase/aminopeptidase-like"/>
</dbReference>
<dbReference type="InterPro" id="IPR000994">
    <property type="entry name" value="Pept_M24"/>
</dbReference>
<sequence length="261" mass="28673">MSKVYYKSAEDVEQLRKSATVLSQLLGEIAREIRPGITTLALDKLAYDYIHDHGGRPAFLNYNGFPNSLCISVNDQVVHGIPSDYELREGDIVSVDGGVELNNFISDSAYTFAVGEVAPEVDRLLRVTLESLNLAIKQAVAGKRVGDVAYTVQEHVSQYGYGIVRELVGHGVGYKLHEKPEIPNYGKRGTGTKLEEGLVICIEPMINMGKAGVKFWDDGWTVSTADGKPSAHYEHMVAIRKGVPDVLTTFAYIEEVLNKKG</sequence>
<dbReference type="EC" id="3.4.11.18" evidence="6 7"/>
<comment type="function">
    <text evidence="1 6">Removes the N-terminal methionine from nascent proteins. The N-terminal methionine is often cleaved when the second residue in the primary sequence is small and uncharged (Met-Ala-, Cys, Gly, Pro, Ser, Thr, or Val). Requires deformylation of the N(alpha)-formylated initiator methionine before it can be hydrolyzed.</text>
</comment>
<dbReference type="NCBIfam" id="TIGR00500">
    <property type="entry name" value="met_pdase_I"/>
    <property type="match status" value="1"/>
</dbReference>
<feature type="binding site" evidence="6">
    <location>
        <position position="234"/>
    </location>
    <ligand>
        <name>a divalent metal cation</name>
        <dbReference type="ChEBI" id="CHEBI:60240"/>
        <label>2</label>
        <note>catalytic</note>
    </ligand>
</feature>
<keyword evidence="10" id="KW-1185">Reference proteome</keyword>
<dbReference type="InterPro" id="IPR001714">
    <property type="entry name" value="Pept_M24_MAP"/>
</dbReference>
<keyword evidence="4 6" id="KW-0479">Metal-binding</keyword>
<evidence type="ECO:0000259" key="8">
    <source>
        <dbReference type="Pfam" id="PF00557"/>
    </source>
</evidence>
<accession>A0A1T4ZU80</accession>
<feature type="binding site" evidence="6">
    <location>
        <position position="170"/>
    </location>
    <ligand>
        <name>a divalent metal cation</name>
        <dbReference type="ChEBI" id="CHEBI:60240"/>
        <label>2</label>
        <note>catalytic</note>
    </ligand>
</feature>
<dbReference type="PANTHER" id="PTHR43330">
    <property type="entry name" value="METHIONINE AMINOPEPTIDASE"/>
    <property type="match status" value="1"/>
</dbReference>
<proteinExistence type="inferred from homology"/>
<feature type="binding site" evidence="6">
    <location>
        <position position="234"/>
    </location>
    <ligand>
        <name>a divalent metal cation</name>
        <dbReference type="ChEBI" id="CHEBI:60240"/>
        <label>1</label>
    </ligand>
</feature>
<dbReference type="OrthoDB" id="9802055at2"/>
<dbReference type="GO" id="GO:0004239">
    <property type="term" value="F:initiator methionyl aminopeptidase activity"/>
    <property type="evidence" value="ECO:0007669"/>
    <property type="project" value="UniProtKB-UniRule"/>
</dbReference>
<comment type="catalytic activity">
    <reaction evidence="6 7">
        <text>Release of N-terminal amino acids, preferentially methionine, from peptides and arylamides.</text>
        <dbReference type="EC" id="3.4.11.18"/>
    </reaction>
</comment>
<feature type="binding site" evidence="6">
    <location>
        <position position="177"/>
    </location>
    <ligand>
        <name>substrate</name>
    </ligand>
</feature>
<dbReference type="RefSeq" id="WP_079714804.1">
    <property type="nucleotide sequence ID" value="NZ_FUYS01000001.1"/>
</dbReference>
<organism evidence="9 10">
    <name type="scientific">Parapedobacter luteus</name>
    <dbReference type="NCBI Taxonomy" id="623280"/>
    <lineage>
        <taxon>Bacteria</taxon>
        <taxon>Pseudomonadati</taxon>
        <taxon>Bacteroidota</taxon>
        <taxon>Sphingobacteriia</taxon>
        <taxon>Sphingobacteriales</taxon>
        <taxon>Sphingobacteriaceae</taxon>
        <taxon>Parapedobacter</taxon>
    </lineage>
</organism>
<dbReference type="AlphaFoldDB" id="A0A1T4ZU80"/>
<evidence type="ECO:0000313" key="9">
    <source>
        <dbReference type="EMBL" id="SKB25883.1"/>
    </source>
</evidence>
<evidence type="ECO:0000256" key="1">
    <source>
        <dbReference type="ARBA" id="ARBA00002521"/>
    </source>
</evidence>
<evidence type="ECO:0000256" key="5">
    <source>
        <dbReference type="ARBA" id="ARBA00022801"/>
    </source>
</evidence>
<name>A0A1T4ZU80_9SPHI</name>
<keyword evidence="3 6" id="KW-0645">Protease</keyword>
<comment type="subunit">
    <text evidence="6">Monomer.</text>
</comment>